<gene>
    <name evidence="1" type="ORF">FAP39_02885</name>
</gene>
<dbReference type="Pfam" id="PF06299">
    <property type="entry name" value="DUF1045"/>
    <property type="match status" value="1"/>
</dbReference>
<evidence type="ECO:0000313" key="2">
    <source>
        <dbReference type="Proteomes" id="UP000306575"/>
    </source>
</evidence>
<accession>A0A4V6F2A7</accession>
<dbReference type="OrthoDB" id="4954742at2"/>
<dbReference type="PIRSF" id="PIRSF033328">
    <property type="entry name" value="Phest_Mll4975"/>
    <property type="match status" value="1"/>
</dbReference>
<reference evidence="1 2" key="1">
    <citation type="submission" date="2019-04" db="EMBL/GenBank/DDBJ databases">
        <title>Genome sequence of Pelagicola litoralis CL-ES2.</title>
        <authorList>
            <person name="Cao J."/>
        </authorList>
    </citation>
    <scope>NUCLEOTIDE SEQUENCE [LARGE SCALE GENOMIC DNA]</scope>
    <source>
        <strain evidence="1 2">CL-ES2</strain>
    </source>
</reference>
<proteinExistence type="predicted"/>
<keyword evidence="2" id="KW-1185">Reference proteome</keyword>
<dbReference type="EMBL" id="SULI01000002">
    <property type="protein sequence ID" value="TKZ22281.1"/>
    <property type="molecule type" value="Genomic_DNA"/>
</dbReference>
<sequence length="229" mass="25128">MVQFTRYAIYYTPPKGALATFGAHWLGWDIEAGQHVAHPDIPDLPCPVENITRTPRKYGLHGTIKPPFHLAQGTSVTELQDACAVLAAKLPAITLPSLQLSRLGGFLAVTIAGEQTPLAELASTVVRDLDPFRAPASDREIKRRQQANLSPRQTALLQKWGYPYVMDEFRFHITLTGPQSEHDASRVHAALAPILVPILPSPFQVSDLTLVGEGPDGMFHEIHRYALSG</sequence>
<protein>
    <submittedName>
        <fullName evidence="1">DUF1045 domain-containing protein</fullName>
    </submittedName>
</protein>
<comment type="caution">
    <text evidence="1">The sequence shown here is derived from an EMBL/GenBank/DDBJ whole genome shotgun (WGS) entry which is preliminary data.</text>
</comment>
<dbReference type="InterPro" id="IPR009389">
    <property type="entry name" value="DUF1045"/>
</dbReference>
<dbReference type="Gene3D" id="3.90.1140.10">
    <property type="entry name" value="Cyclic phosphodiesterase"/>
    <property type="match status" value="1"/>
</dbReference>
<name>A0A4V6F2A7_9RHOB</name>
<organism evidence="1 2">
    <name type="scientific">Shimia litoralis</name>
    <dbReference type="NCBI Taxonomy" id="420403"/>
    <lineage>
        <taxon>Bacteria</taxon>
        <taxon>Pseudomonadati</taxon>
        <taxon>Pseudomonadota</taxon>
        <taxon>Alphaproteobacteria</taxon>
        <taxon>Rhodobacterales</taxon>
        <taxon>Roseobacteraceae</taxon>
    </lineage>
</organism>
<dbReference type="Proteomes" id="UP000306575">
    <property type="component" value="Unassembled WGS sequence"/>
</dbReference>
<evidence type="ECO:0000313" key="1">
    <source>
        <dbReference type="EMBL" id="TKZ22281.1"/>
    </source>
</evidence>
<dbReference type="NCBIfam" id="TIGR03223">
    <property type="entry name" value="Phn_opern_protn"/>
    <property type="match status" value="1"/>
</dbReference>
<dbReference type="AlphaFoldDB" id="A0A4V6F2A7"/>